<dbReference type="SUPFAM" id="SSF52540">
    <property type="entry name" value="P-loop containing nucleoside triphosphate hydrolases"/>
    <property type="match status" value="1"/>
</dbReference>
<feature type="compositionally biased region" description="Polar residues" evidence="15">
    <location>
        <begin position="35"/>
        <end position="45"/>
    </location>
</feature>
<dbReference type="InterPro" id="IPR054696">
    <property type="entry name" value="GTP-eEF1A_C"/>
</dbReference>
<dbReference type="GO" id="GO:0000288">
    <property type="term" value="P:nuclear-transcribed mRNA catabolic process, deadenylation-dependent decay"/>
    <property type="evidence" value="ECO:0007669"/>
    <property type="project" value="InterPro"/>
</dbReference>
<dbReference type="Pfam" id="PF22594">
    <property type="entry name" value="GTP-eEF1A_C"/>
    <property type="match status" value="1"/>
</dbReference>
<evidence type="ECO:0000256" key="7">
    <source>
        <dbReference type="ARBA" id="ARBA00022737"/>
    </source>
</evidence>
<dbReference type="SUPFAM" id="SSF50465">
    <property type="entry name" value="EF-Tu/eEF-1alpha/eIF2-gamma C-terminal domain"/>
    <property type="match status" value="1"/>
</dbReference>
<dbReference type="Pfam" id="PF00009">
    <property type="entry name" value="GTP_EFTU"/>
    <property type="match status" value="1"/>
</dbReference>
<dbReference type="GeneID" id="54582171"/>
<dbReference type="GO" id="GO:0018444">
    <property type="term" value="C:translation release factor complex"/>
    <property type="evidence" value="ECO:0007669"/>
    <property type="project" value="UniProtKB-ARBA"/>
</dbReference>
<dbReference type="GO" id="GO:0003924">
    <property type="term" value="F:GTPase activity"/>
    <property type="evidence" value="ECO:0007669"/>
    <property type="project" value="InterPro"/>
</dbReference>
<evidence type="ECO:0000256" key="2">
    <source>
        <dbReference type="ARBA" id="ARBA00007249"/>
    </source>
</evidence>
<feature type="region of interest" description="Disordered" evidence="15">
    <location>
        <begin position="72"/>
        <end position="155"/>
    </location>
</feature>
<dbReference type="Gene3D" id="3.40.50.300">
    <property type="entry name" value="P-loop containing nucleotide triphosphate hydrolases"/>
    <property type="match status" value="1"/>
</dbReference>
<dbReference type="OrthoDB" id="342024at2759"/>
<evidence type="ECO:0000256" key="3">
    <source>
        <dbReference type="ARBA" id="ARBA00013870"/>
    </source>
</evidence>
<evidence type="ECO:0000256" key="4">
    <source>
        <dbReference type="ARBA" id="ARBA00015765"/>
    </source>
</evidence>
<feature type="compositionally biased region" description="Acidic residues" evidence="15">
    <location>
        <begin position="1"/>
        <end position="11"/>
    </location>
</feature>
<dbReference type="SUPFAM" id="SSF50447">
    <property type="entry name" value="Translation proteins"/>
    <property type="match status" value="1"/>
</dbReference>
<sequence>MADSWEQEEERLAEQAQNLNINNSQAQGGFRPGASSFTPGAQSFTPGQGYQQYGGGYGNYYNQQAYGGYQQYGGQQGYPQYGQQQYGGQQGYPQYGYQYQQQQQQFQPQQQQQRQAPVQIAKRPAAGGSGSESPVPAPASEQKQEAQPKAKVLSIGGDAAPKAKVLSIGAEAAAPKVEKAGQTKVLSIGSTAPAPSSVKDGVDPKAPEAGAKVAAAKAIEKTGEPTKASPSASGKTSPTPSTGRSSPSRASDAKAAARAADVEKEQAEDVDEELLEEMYGKEHVNIIFLGHVDAGKSTLGGSILYATGMVDERTMDKYKKEAKDAGRETWYLSWALDLTKEERSKGKTVEVGRGFFETDKRRYSILDAPGHKTYVPNMIGGAAQADVGILVISARKGEYETGFEKGGQTREHAMLAKTQGVNKLVVVVNKMDDPTVEWSEDRYKECTTKLMAFLKGVGYNPKTDLAFMPISAQTTVGIKDRVSKDLAPWYGGPSLLEYLDNMKALERKVNAPFMMPIAAKYRDLGTMVEGKIESGVLKKDSKYLMMPNRETISIAALYGEQEDEIQAATCGDQVRIRLRGVEEEDILPGFVLCSPKRPVHCVSAFEAQIVLLELRSILTAGFNCVLHVHAAQEEVTFSALLHKLEKGTGRKSKKPPGFATKGMSIIARLQVTGTAGAICVERFEDYPQLGRFTLRDQGQTIAIGKITKLITDPSTVS</sequence>
<dbReference type="FunFam" id="2.40.30.10:FF:000017">
    <property type="entry name" value="Eukaryotic peptide chain release factor GTP-binding subunit"/>
    <property type="match status" value="1"/>
</dbReference>
<evidence type="ECO:0000256" key="1">
    <source>
        <dbReference type="ARBA" id="ARBA00004496"/>
    </source>
</evidence>
<evidence type="ECO:0000313" key="17">
    <source>
        <dbReference type="EMBL" id="KAF2250105.1"/>
    </source>
</evidence>
<evidence type="ECO:0000313" key="18">
    <source>
        <dbReference type="Proteomes" id="UP000800094"/>
    </source>
</evidence>
<feature type="region of interest" description="Disordered" evidence="15">
    <location>
        <begin position="1"/>
        <end position="56"/>
    </location>
</feature>
<feature type="region of interest" description="Disordered" evidence="15">
    <location>
        <begin position="188"/>
        <end position="268"/>
    </location>
</feature>
<dbReference type="Gene3D" id="2.40.30.10">
    <property type="entry name" value="Translation factors"/>
    <property type="match status" value="2"/>
</dbReference>
<evidence type="ECO:0000256" key="12">
    <source>
        <dbReference type="ARBA" id="ARBA00030210"/>
    </source>
</evidence>
<dbReference type="InterPro" id="IPR009001">
    <property type="entry name" value="Transl_elong_EF1A/Init_IF2_C"/>
</dbReference>
<dbReference type="CDD" id="cd04089">
    <property type="entry name" value="eRF3_II"/>
    <property type="match status" value="1"/>
</dbReference>
<evidence type="ECO:0000256" key="8">
    <source>
        <dbReference type="ARBA" id="ARBA00022741"/>
    </source>
</evidence>
<dbReference type="FunFam" id="3.40.50.300:FF:000503">
    <property type="entry name" value="Peptide chain release factor subunit 3"/>
    <property type="match status" value="1"/>
</dbReference>
<dbReference type="PROSITE" id="PS51722">
    <property type="entry name" value="G_TR_2"/>
    <property type="match status" value="1"/>
</dbReference>
<dbReference type="CDD" id="cd03704">
    <property type="entry name" value="eRF3_C_III"/>
    <property type="match status" value="1"/>
</dbReference>
<keyword evidence="5" id="KW-0963">Cytoplasm</keyword>
<comment type="subcellular location">
    <subcellularLocation>
        <location evidence="1">Cytoplasm</location>
    </subcellularLocation>
</comment>
<gene>
    <name evidence="17" type="ORF">BU26DRAFT_518544</name>
</gene>
<evidence type="ECO:0000256" key="6">
    <source>
        <dbReference type="ARBA" id="ARBA00022553"/>
    </source>
</evidence>
<dbReference type="CDD" id="cd01883">
    <property type="entry name" value="EF1_alpha"/>
    <property type="match status" value="1"/>
</dbReference>
<protein>
    <recommendedName>
        <fullName evidence="3">Elongation factor 1-alpha</fullName>
    </recommendedName>
    <alternativeName>
        <fullName evidence="14">ERF-3</fullName>
    </alternativeName>
    <alternativeName>
        <fullName evidence="13">ERF2</fullName>
    </alternativeName>
    <alternativeName>
        <fullName evidence="4">Eukaryotic peptide chain release factor GTP-binding subunit</fullName>
    </alternativeName>
    <alternativeName>
        <fullName evidence="11">Polypeptide release factor 3</fullName>
    </alternativeName>
    <alternativeName>
        <fullName evidence="12">Translation release factor 3</fullName>
    </alternativeName>
</protein>
<organism evidence="17 18">
    <name type="scientific">Trematosphaeria pertusa</name>
    <dbReference type="NCBI Taxonomy" id="390896"/>
    <lineage>
        <taxon>Eukaryota</taxon>
        <taxon>Fungi</taxon>
        <taxon>Dikarya</taxon>
        <taxon>Ascomycota</taxon>
        <taxon>Pezizomycotina</taxon>
        <taxon>Dothideomycetes</taxon>
        <taxon>Pleosporomycetidae</taxon>
        <taxon>Pleosporales</taxon>
        <taxon>Massarineae</taxon>
        <taxon>Trematosphaeriaceae</taxon>
        <taxon>Trematosphaeria</taxon>
    </lineage>
</organism>
<feature type="compositionally biased region" description="Polar residues" evidence="15">
    <location>
        <begin position="18"/>
        <end position="27"/>
    </location>
</feature>
<dbReference type="FunFam" id="2.40.30.10:FF:000061">
    <property type="entry name" value="Translation release factor eRF3, putative"/>
    <property type="match status" value="1"/>
</dbReference>
<keyword evidence="8" id="KW-0547">Nucleotide-binding</keyword>
<proteinExistence type="inferred from homology"/>
<evidence type="ECO:0000256" key="15">
    <source>
        <dbReference type="SAM" id="MobiDB-lite"/>
    </source>
</evidence>
<keyword evidence="10" id="KW-0342">GTP-binding</keyword>
<evidence type="ECO:0000256" key="13">
    <source>
        <dbReference type="ARBA" id="ARBA00030845"/>
    </source>
</evidence>
<dbReference type="Pfam" id="PF03144">
    <property type="entry name" value="GTP_EFTU_D2"/>
    <property type="match status" value="1"/>
</dbReference>
<dbReference type="InterPro" id="IPR004161">
    <property type="entry name" value="EFTu-like_2"/>
</dbReference>
<evidence type="ECO:0000256" key="11">
    <source>
        <dbReference type="ARBA" id="ARBA00029585"/>
    </source>
</evidence>
<feature type="compositionally biased region" description="Low complexity" evidence="15">
    <location>
        <begin position="207"/>
        <end position="217"/>
    </location>
</feature>
<evidence type="ECO:0000256" key="10">
    <source>
        <dbReference type="ARBA" id="ARBA00023134"/>
    </source>
</evidence>
<dbReference type="GO" id="GO:0003747">
    <property type="term" value="F:translation release factor activity"/>
    <property type="evidence" value="ECO:0007669"/>
    <property type="project" value="InterPro"/>
</dbReference>
<keyword evidence="7" id="KW-0677">Repeat</keyword>
<keyword evidence="9" id="KW-0648">Protein biosynthesis</keyword>
<evidence type="ECO:0000256" key="5">
    <source>
        <dbReference type="ARBA" id="ARBA00022490"/>
    </source>
</evidence>
<dbReference type="PRINTS" id="PR01343">
    <property type="entry name" value="YEASTERF"/>
</dbReference>
<evidence type="ECO:0000259" key="16">
    <source>
        <dbReference type="PROSITE" id="PS51722"/>
    </source>
</evidence>
<feature type="compositionally biased region" description="Low complexity" evidence="15">
    <location>
        <begin position="226"/>
        <end position="259"/>
    </location>
</feature>
<keyword evidence="6" id="KW-0597">Phosphoprotein</keyword>
<dbReference type="InterPro" id="IPR027417">
    <property type="entry name" value="P-loop_NTPase"/>
</dbReference>
<feature type="domain" description="Tr-type G" evidence="16">
    <location>
        <begin position="281"/>
        <end position="508"/>
    </location>
</feature>
<dbReference type="PANTHER" id="PTHR23115">
    <property type="entry name" value="TRANSLATION FACTOR"/>
    <property type="match status" value="1"/>
</dbReference>
<evidence type="ECO:0000256" key="14">
    <source>
        <dbReference type="ARBA" id="ARBA00031881"/>
    </source>
</evidence>
<dbReference type="PRINTS" id="PR00315">
    <property type="entry name" value="ELONGATNFCT"/>
</dbReference>
<accession>A0A6A6IHM0</accession>
<dbReference type="GO" id="GO:0005525">
    <property type="term" value="F:GTP binding"/>
    <property type="evidence" value="ECO:0007669"/>
    <property type="project" value="UniProtKB-KW"/>
</dbReference>
<dbReference type="InterPro" id="IPR050100">
    <property type="entry name" value="TRAFAC_GTPase_members"/>
</dbReference>
<dbReference type="EMBL" id="ML987194">
    <property type="protein sequence ID" value="KAF2250105.1"/>
    <property type="molecule type" value="Genomic_DNA"/>
</dbReference>
<dbReference type="InterPro" id="IPR003285">
    <property type="entry name" value="Sup35"/>
</dbReference>
<dbReference type="InterPro" id="IPR009000">
    <property type="entry name" value="Transl_B-barrel_sf"/>
</dbReference>
<keyword evidence="18" id="KW-1185">Reference proteome</keyword>
<dbReference type="AlphaFoldDB" id="A0A6A6IHM0"/>
<feature type="compositionally biased region" description="Low complexity" evidence="15">
    <location>
        <begin position="77"/>
        <end position="113"/>
    </location>
</feature>
<dbReference type="RefSeq" id="XP_033685109.1">
    <property type="nucleotide sequence ID" value="XM_033828841.1"/>
</dbReference>
<dbReference type="Proteomes" id="UP000800094">
    <property type="component" value="Unassembled WGS sequence"/>
</dbReference>
<dbReference type="InterPro" id="IPR000795">
    <property type="entry name" value="T_Tr_GTP-bd_dom"/>
</dbReference>
<comment type="similarity">
    <text evidence="2">Belongs to the TRAFAC class translation factor GTPase superfamily. Classic translation factor GTPase family. EF-Tu/EF-1A subfamily.</text>
</comment>
<name>A0A6A6IHM0_9PLEO</name>
<reference evidence="17" key="1">
    <citation type="journal article" date="2020" name="Stud. Mycol.">
        <title>101 Dothideomycetes genomes: a test case for predicting lifestyles and emergence of pathogens.</title>
        <authorList>
            <person name="Haridas S."/>
            <person name="Albert R."/>
            <person name="Binder M."/>
            <person name="Bloem J."/>
            <person name="Labutti K."/>
            <person name="Salamov A."/>
            <person name="Andreopoulos B."/>
            <person name="Baker S."/>
            <person name="Barry K."/>
            <person name="Bills G."/>
            <person name="Bluhm B."/>
            <person name="Cannon C."/>
            <person name="Castanera R."/>
            <person name="Culley D."/>
            <person name="Daum C."/>
            <person name="Ezra D."/>
            <person name="Gonzalez J."/>
            <person name="Henrissat B."/>
            <person name="Kuo A."/>
            <person name="Liang C."/>
            <person name="Lipzen A."/>
            <person name="Lutzoni F."/>
            <person name="Magnuson J."/>
            <person name="Mondo S."/>
            <person name="Nolan M."/>
            <person name="Ohm R."/>
            <person name="Pangilinan J."/>
            <person name="Park H.-J."/>
            <person name="Ramirez L."/>
            <person name="Alfaro M."/>
            <person name="Sun H."/>
            <person name="Tritt A."/>
            <person name="Yoshinaga Y."/>
            <person name="Zwiers L.-H."/>
            <person name="Turgeon B."/>
            <person name="Goodwin S."/>
            <person name="Spatafora J."/>
            <person name="Crous P."/>
            <person name="Grigoriev I."/>
        </authorList>
    </citation>
    <scope>NUCLEOTIDE SEQUENCE</scope>
    <source>
        <strain evidence="17">CBS 122368</strain>
    </source>
</reference>
<evidence type="ECO:0000256" key="9">
    <source>
        <dbReference type="ARBA" id="ARBA00022917"/>
    </source>
</evidence>